<feature type="domain" description="FAD-binding" evidence="5">
    <location>
        <begin position="6"/>
        <end position="334"/>
    </location>
</feature>
<keyword evidence="1" id="KW-0285">Flavoprotein</keyword>
<gene>
    <name evidence="6" type="ORF">BKA14_000794</name>
</gene>
<dbReference type="Pfam" id="PF01494">
    <property type="entry name" value="FAD_binding_3"/>
    <property type="match status" value="1"/>
</dbReference>
<dbReference type="EMBL" id="JACHMF010000001">
    <property type="protein sequence ID" value="MBB4690646.1"/>
    <property type="molecule type" value="Genomic_DNA"/>
</dbReference>
<dbReference type="AlphaFoldDB" id="A0A7W7CLB3"/>
<evidence type="ECO:0000313" key="6">
    <source>
        <dbReference type="EMBL" id="MBB4690646.1"/>
    </source>
</evidence>
<evidence type="ECO:0000313" key="7">
    <source>
        <dbReference type="Proteomes" id="UP000542742"/>
    </source>
</evidence>
<dbReference type="GO" id="GO:0071949">
    <property type="term" value="F:FAD binding"/>
    <property type="evidence" value="ECO:0007669"/>
    <property type="project" value="InterPro"/>
</dbReference>
<keyword evidence="2" id="KW-0274">FAD</keyword>
<keyword evidence="3" id="KW-0560">Oxidoreductase</keyword>
<dbReference type="PRINTS" id="PR00420">
    <property type="entry name" value="RNGMNOXGNASE"/>
</dbReference>
<evidence type="ECO:0000256" key="1">
    <source>
        <dbReference type="ARBA" id="ARBA00022630"/>
    </source>
</evidence>
<protein>
    <submittedName>
        <fullName evidence="6">2-polyprenyl-6-methoxyphenol hydroxylase-like FAD-dependent oxidoreductase</fullName>
    </submittedName>
</protein>
<dbReference type="InterPro" id="IPR002938">
    <property type="entry name" value="FAD-bd"/>
</dbReference>
<name>A0A7W7CLB3_9ACTN</name>
<evidence type="ECO:0000256" key="4">
    <source>
        <dbReference type="ARBA" id="ARBA00023033"/>
    </source>
</evidence>
<dbReference type="SUPFAM" id="SSF51905">
    <property type="entry name" value="FAD/NAD(P)-binding domain"/>
    <property type="match status" value="1"/>
</dbReference>
<accession>A0A7W7CLB3</accession>
<dbReference type="Proteomes" id="UP000542742">
    <property type="component" value="Unassembled WGS sequence"/>
</dbReference>
<dbReference type="PANTHER" id="PTHR47178:SF6">
    <property type="entry name" value="FAD-BINDING DOMAIN-CONTAINING PROTEIN"/>
    <property type="match status" value="1"/>
</dbReference>
<evidence type="ECO:0000256" key="3">
    <source>
        <dbReference type="ARBA" id="ARBA00023002"/>
    </source>
</evidence>
<dbReference type="PANTHER" id="PTHR47178">
    <property type="entry name" value="MONOOXYGENASE, FAD-BINDING"/>
    <property type="match status" value="1"/>
</dbReference>
<keyword evidence="7" id="KW-1185">Reference proteome</keyword>
<organism evidence="6 7">
    <name type="scientific">Paractinoplanes abujensis</name>
    <dbReference type="NCBI Taxonomy" id="882441"/>
    <lineage>
        <taxon>Bacteria</taxon>
        <taxon>Bacillati</taxon>
        <taxon>Actinomycetota</taxon>
        <taxon>Actinomycetes</taxon>
        <taxon>Micromonosporales</taxon>
        <taxon>Micromonosporaceae</taxon>
        <taxon>Paractinoplanes</taxon>
    </lineage>
</organism>
<proteinExistence type="predicted"/>
<evidence type="ECO:0000256" key="2">
    <source>
        <dbReference type="ARBA" id="ARBA00022827"/>
    </source>
</evidence>
<dbReference type="RefSeq" id="WP_184949579.1">
    <property type="nucleotide sequence ID" value="NZ_BOMC01000014.1"/>
</dbReference>
<keyword evidence="4" id="KW-0503">Monooxygenase</keyword>
<evidence type="ECO:0000259" key="5">
    <source>
        <dbReference type="Pfam" id="PF01494"/>
    </source>
</evidence>
<reference evidence="6 7" key="1">
    <citation type="submission" date="2020-08" db="EMBL/GenBank/DDBJ databases">
        <title>Sequencing the genomes of 1000 actinobacteria strains.</title>
        <authorList>
            <person name="Klenk H.-P."/>
        </authorList>
    </citation>
    <scope>NUCLEOTIDE SEQUENCE [LARGE SCALE GENOMIC DNA]</scope>
    <source>
        <strain evidence="6 7">DSM 45518</strain>
    </source>
</reference>
<comment type="caution">
    <text evidence="6">The sequence shown here is derived from an EMBL/GenBank/DDBJ whole genome shotgun (WGS) entry which is preliminary data.</text>
</comment>
<dbReference type="InterPro" id="IPR036188">
    <property type="entry name" value="FAD/NAD-bd_sf"/>
</dbReference>
<dbReference type="GO" id="GO:0004497">
    <property type="term" value="F:monooxygenase activity"/>
    <property type="evidence" value="ECO:0007669"/>
    <property type="project" value="UniProtKB-KW"/>
</dbReference>
<dbReference type="Gene3D" id="3.50.50.60">
    <property type="entry name" value="FAD/NAD(P)-binding domain"/>
    <property type="match status" value="1"/>
</dbReference>
<sequence>MVTPRIAIAGAGIGGLTLAHALRRRGFDCVLFERDRHAQDTDGYRLHLTEEAFTALAEVLPESSLRALRECGSGNDAFRQFAVLDHRGHTRLRLPVRHSGDILMIGRRPLRTVLARGLEHTVRWGTPVTGFTSSPTGVRLDDGTEADLLVAADGTHSRTARHLLGRPAARPAGVAAIAGRSPLPQRIPADLRHGLAFMIGPYGVGAFLSLHDRSGDDRGRPHEDHARRVDDAAAEAPYVVWSLAAAEAGGTDLIASAHRLAAGWTADFHTLIDNAEPGSVAAFPFHFPAALEPWPPGRVTLLGDAVHPMPPTAGAGASTAILDAVHLADDLATHPIDRALMIYQARLLSYAPRAVNEARPPLRWQRRLANPFPYAVATQVLLPSANAVLGLGRRLRTRTGSTRGSS</sequence>